<feature type="transmembrane region" description="Helical" evidence="7">
    <location>
        <begin position="96"/>
        <end position="118"/>
    </location>
</feature>
<feature type="transmembrane region" description="Helical" evidence="7">
    <location>
        <begin position="375"/>
        <end position="394"/>
    </location>
</feature>
<accession>A0A852TG88</accession>
<keyword evidence="5 7" id="KW-1133">Transmembrane helix</keyword>
<evidence type="ECO:0000259" key="8">
    <source>
        <dbReference type="PROSITE" id="PS50850"/>
    </source>
</evidence>
<dbReference type="InterPro" id="IPR000849">
    <property type="entry name" value="Sugar_P_transporter"/>
</dbReference>
<feature type="transmembrane region" description="Helical" evidence="7">
    <location>
        <begin position="306"/>
        <end position="331"/>
    </location>
</feature>
<feature type="transmembrane region" description="Helical" evidence="7">
    <location>
        <begin position="284"/>
        <end position="300"/>
    </location>
</feature>
<keyword evidence="3" id="KW-1003">Cell membrane</keyword>
<evidence type="ECO:0000256" key="5">
    <source>
        <dbReference type="ARBA" id="ARBA00022989"/>
    </source>
</evidence>
<dbReference type="Proteomes" id="UP000548423">
    <property type="component" value="Unassembled WGS sequence"/>
</dbReference>
<feature type="transmembrane region" description="Helical" evidence="7">
    <location>
        <begin position="216"/>
        <end position="237"/>
    </location>
</feature>
<keyword evidence="2" id="KW-0813">Transport</keyword>
<reference evidence="10" key="2">
    <citation type="submission" date="2020-08" db="EMBL/GenBank/DDBJ databases">
        <title>The Agave Microbiome: Exploring the role of microbial communities in plant adaptations to desert environments.</title>
        <authorList>
            <person name="Partida-Martinez L.P."/>
        </authorList>
    </citation>
    <scope>NUCLEOTIDE SEQUENCE [LARGE SCALE GENOMIC DNA]</scope>
    <source>
        <strain evidence="10">AT2.8</strain>
    </source>
</reference>
<comment type="caution">
    <text evidence="9">The sequence shown here is derived from an EMBL/GenBank/DDBJ whole genome shotgun (WGS) entry which is preliminary data.</text>
</comment>
<evidence type="ECO:0000313" key="10">
    <source>
        <dbReference type="Proteomes" id="UP000548423"/>
    </source>
</evidence>
<dbReference type="GO" id="GO:0022857">
    <property type="term" value="F:transmembrane transporter activity"/>
    <property type="evidence" value="ECO:0007669"/>
    <property type="project" value="InterPro"/>
</dbReference>
<keyword evidence="6 7" id="KW-0472">Membrane</keyword>
<dbReference type="Gene3D" id="1.20.1250.20">
    <property type="entry name" value="MFS general substrate transporter like domains"/>
    <property type="match status" value="2"/>
</dbReference>
<evidence type="ECO:0000256" key="1">
    <source>
        <dbReference type="ARBA" id="ARBA00004651"/>
    </source>
</evidence>
<dbReference type="PANTHER" id="PTHR11662">
    <property type="entry name" value="SOLUTE CARRIER FAMILY 17"/>
    <property type="match status" value="1"/>
</dbReference>
<name>A0A852TG88_9BACI</name>
<evidence type="ECO:0000256" key="4">
    <source>
        <dbReference type="ARBA" id="ARBA00022692"/>
    </source>
</evidence>
<dbReference type="PROSITE" id="PS50850">
    <property type="entry name" value="MFS"/>
    <property type="match status" value="1"/>
</dbReference>
<dbReference type="InterPro" id="IPR011701">
    <property type="entry name" value="MFS"/>
</dbReference>
<dbReference type="PANTHER" id="PTHR11662:SF399">
    <property type="entry name" value="FI19708P1-RELATED"/>
    <property type="match status" value="1"/>
</dbReference>
<protein>
    <submittedName>
        <fullName evidence="9">MFS family permease</fullName>
    </submittedName>
</protein>
<proteinExistence type="predicted"/>
<evidence type="ECO:0000313" key="9">
    <source>
        <dbReference type="EMBL" id="NYE07221.1"/>
    </source>
</evidence>
<dbReference type="Pfam" id="PF07690">
    <property type="entry name" value="MFS_1"/>
    <property type="match status" value="1"/>
</dbReference>
<dbReference type="AlphaFoldDB" id="A0A852TG88"/>
<feature type="domain" description="Major facilitator superfamily (MFS) profile" evidence="8">
    <location>
        <begin position="13"/>
        <end position="399"/>
    </location>
</feature>
<feature type="transmembrane region" description="Helical" evidence="7">
    <location>
        <begin position="42"/>
        <end position="62"/>
    </location>
</feature>
<evidence type="ECO:0000256" key="3">
    <source>
        <dbReference type="ARBA" id="ARBA00022475"/>
    </source>
</evidence>
<evidence type="ECO:0000256" key="6">
    <source>
        <dbReference type="ARBA" id="ARBA00023136"/>
    </source>
</evidence>
<dbReference type="InterPro" id="IPR036259">
    <property type="entry name" value="MFS_trans_sf"/>
</dbReference>
<dbReference type="InterPro" id="IPR050382">
    <property type="entry name" value="MFS_Na/Anion_cotransporter"/>
</dbReference>
<feature type="transmembrane region" description="Helical" evidence="7">
    <location>
        <begin position="139"/>
        <end position="163"/>
    </location>
</feature>
<feature type="transmembrane region" description="Helical" evidence="7">
    <location>
        <begin position="249"/>
        <end position="272"/>
    </location>
</feature>
<dbReference type="SUPFAM" id="SSF103473">
    <property type="entry name" value="MFS general substrate transporter"/>
    <property type="match status" value="1"/>
</dbReference>
<dbReference type="EMBL" id="JACCBX010000008">
    <property type="protein sequence ID" value="NYE07221.1"/>
    <property type="molecule type" value="Genomic_DNA"/>
</dbReference>
<gene>
    <name evidence="9" type="ORF">F4694_004006</name>
</gene>
<feature type="transmembrane region" description="Helical" evidence="7">
    <location>
        <begin position="169"/>
        <end position="187"/>
    </location>
</feature>
<organism evidence="9 10">
    <name type="scientific">Neobacillus niacini</name>
    <dbReference type="NCBI Taxonomy" id="86668"/>
    <lineage>
        <taxon>Bacteria</taxon>
        <taxon>Bacillati</taxon>
        <taxon>Bacillota</taxon>
        <taxon>Bacilli</taxon>
        <taxon>Bacillales</taxon>
        <taxon>Bacillaceae</taxon>
        <taxon>Neobacillus</taxon>
    </lineage>
</organism>
<feature type="transmembrane region" description="Helical" evidence="7">
    <location>
        <begin position="74"/>
        <end position="90"/>
    </location>
</feature>
<dbReference type="GO" id="GO:0005886">
    <property type="term" value="C:plasma membrane"/>
    <property type="evidence" value="ECO:0007669"/>
    <property type="project" value="UniProtKB-SubCell"/>
</dbReference>
<sequence>MEMFASKKRKMTISGLLFIGMVLSFFDRVALNVAIIPMGDEFNLTTSQTGLAISIFFISYSLMQPLGGWMTDKFGARVMITVSLLSWSLFTLATGFVWSFVTLLLFRFVFGIGEGPFYPASMSTIRDNFPENERGRANSFFLSAQNIGGILGTALAASMVVAFGWRGMFIIAGILGILVSIGFWFILKPKESGETTITTQKRKKVPLKLLLKIENIWKLVSFKFLSNIINYGLISWMPIYLVKEKGVDIVAAGGLMAIPYVVGFFMFNVSGWVLDKYMVGREKYLAAAGAILSAIFLYLMSNATSVGMFITFLTLNSVALSFFGTVLYTIVIKYAPQELTGSASGLVTFAGQIAGAVSPVAIGFIITLFNGSYNAAFWFLVFAALAGVFVALSIKNHSKKPIKELDNKTAVINRF</sequence>
<keyword evidence="4 7" id="KW-0812">Transmembrane</keyword>
<dbReference type="CDD" id="cd17319">
    <property type="entry name" value="MFS_ExuT_GudP_like"/>
    <property type="match status" value="1"/>
</dbReference>
<comment type="subcellular location">
    <subcellularLocation>
        <location evidence="1">Cell membrane</location>
        <topology evidence="1">Multi-pass membrane protein</topology>
    </subcellularLocation>
</comment>
<dbReference type="PIRSF" id="PIRSF002808">
    <property type="entry name" value="Hexose_phosphate_transp"/>
    <property type="match status" value="1"/>
</dbReference>
<feature type="transmembrane region" description="Helical" evidence="7">
    <location>
        <begin position="343"/>
        <end position="369"/>
    </location>
</feature>
<evidence type="ECO:0000256" key="7">
    <source>
        <dbReference type="SAM" id="Phobius"/>
    </source>
</evidence>
<evidence type="ECO:0000256" key="2">
    <source>
        <dbReference type="ARBA" id="ARBA00022448"/>
    </source>
</evidence>
<dbReference type="InterPro" id="IPR020846">
    <property type="entry name" value="MFS_dom"/>
</dbReference>
<reference evidence="10" key="1">
    <citation type="submission" date="2020-07" db="EMBL/GenBank/DDBJ databases">
        <authorList>
            <person name="Partida-Martinez L."/>
            <person name="Huntemann M."/>
            <person name="Clum A."/>
            <person name="Wang J."/>
            <person name="Palaniappan K."/>
            <person name="Ritter S."/>
            <person name="Chen I.-M."/>
            <person name="Stamatis D."/>
            <person name="Reddy T."/>
            <person name="O'Malley R."/>
            <person name="Daum C."/>
            <person name="Shapiro N."/>
            <person name="Ivanova N."/>
            <person name="Kyrpides N."/>
            <person name="Woyke T."/>
        </authorList>
    </citation>
    <scope>NUCLEOTIDE SEQUENCE [LARGE SCALE GENOMIC DNA]</scope>
    <source>
        <strain evidence="10">AT2.8</strain>
    </source>
</reference>